<evidence type="ECO:0000313" key="3">
    <source>
        <dbReference type="Proteomes" id="UP000077051"/>
    </source>
</evidence>
<comment type="caution">
    <text evidence="2">The sequence shown here is derived from an EMBL/GenBank/DDBJ whole genome shotgun (WGS) entry which is preliminary data.</text>
</comment>
<dbReference type="AlphaFoldDB" id="A0A162ZW97"/>
<evidence type="ECO:0000256" key="1">
    <source>
        <dbReference type="SAM" id="MobiDB-lite"/>
    </source>
</evidence>
<reference evidence="2 3" key="1">
    <citation type="submission" date="2015-06" db="EMBL/GenBank/DDBJ databases">
        <title>Expansion of signal transduction pathways in fungi by whole-genome duplication.</title>
        <authorList>
            <consortium name="DOE Joint Genome Institute"/>
            <person name="Corrochano L.M."/>
            <person name="Kuo A."/>
            <person name="Marcet-Houben M."/>
            <person name="Polaino S."/>
            <person name="Salamov A."/>
            <person name="Villalobos J.M."/>
            <person name="Alvarez M.I."/>
            <person name="Avalos J."/>
            <person name="Benito E.P."/>
            <person name="Benoit I."/>
            <person name="Burger G."/>
            <person name="Camino L.P."/>
            <person name="Canovas D."/>
            <person name="Cerda-Olmedo E."/>
            <person name="Cheng J.-F."/>
            <person name="Dominguez A."/>
            <person name="Elias M."/>
            <person name="Eslava A.P."/>
            <person name="Glaser F."/>
            <person name="Grimwood J."/>
            <person name="Gutierrez G."/>
            <person name="Heitman J."/>
            <person name="Henrissat B."/>
            <person name="Iturriaga E.A."/>
            <person name="Lang B.F."/>
            <person name="Lavin J.L."/>
            <person name="Lee S."/>
            <person name="Li W."/>
            <person name="Lindquist E."/>
            <person name="Lopez-Garcia S."/>
            <person name="Luque E.M."/>
            <person name="Marcos A.T."/>
            <person name="Martin J."/>
            <person name="Mccluskey K."/>
            <person name="Medina H.R."/>
            <person name="Miralles-Duran A."/>
            <person name="Miyazaki A."/>
            <person name="Munoz-Torres E."/>
            <person name="Oguiza J.A."/>
            <person name="Ohm R."/>
            <person name="Olmedo M."/>
            <person name="Orejas M."/>
            <person name="Ortiz-Castellanos L."/>
            <person name="Pisabarro A.G."/>
            <person name="Rodriguez-Romero J."/>
            <person name="Ruiz-Herrera J."/>
            <person name="Ruiz-Vazquez R."/>
            <person name="Sanz C."/>
            <person name="Schackwitz W."/>
            <person name="Schmutz J."/>
            <person name="Shahriari M."/>
            <person name="Shelest E."/>
            <person name="Silva-Franco F."/>
            <person name="Soanes D."/>
            <person name="Syed K."/>
            <person name="Tagua V.G."/>
            <person name="Talbot N.J."/>
            <person name="Thon M."/>
            <person name="De Vries R.P."/>
            <person name="Wiebenga A."/>
            <person name="Yadav J.S."/>
            <person name="Braun E.L."/>
            <person name="Baker S."/>
            <person name="Garre V."/>
            <person name="Horwitz B."/>
            <person name="Torres-Martinez S."/>
            <person name="Idnurm A."/>
            <person name="Herrera-Estrella A."/>
            <person name="Gabaldon T."/>
            <person name="Grigoriev I.V."/>
        </authorList>
    </citation>
    <scope>NUCLEOTIDE SEQUENCE [LARGE SCALE GENOMIC DNA]</scope>
    <source>
        <strain evidence="2 3">CBS 277.49</strain>
    </source>
</reference>
<sequence length="86" mass="9870">MVTQFPSTVYHPPTFSNSSETHFIRTPIPLCRKPLEHIILIHFWRSRIESSCKYTLSPPQPRHTRLSSSSPSSSLTSRPTQQPIIL</sequence>
<name>A0A162ZW97_MUCCL</name>
<keyword evidence="3" id="KW-1185">Reference proteome</keyword>
<dbReference type="Proteomes" id="UP000077051">
    <property type="component" value="Unassembled WGS sequence"/>
</dbReference>
<gene>
    <name evidence="2" type="ORF">MUCCIDRAFT_71696</name>
</gene>
<accession>A0A162ZW97</accession>
<feature type="region of interest" description="Disordered" evidence="1">
    <location>
        <begin position="55"/>
        <end position="86"/>
    </location>
</feature>
<protein>
    <submittedName>
        <fullName evidence="2">Uncharacterized protein</fullName>
    </submittedName>
</protein>
<evidence type="ECO:0000313" key="2">
    <source>
        <dbReference type="EMBL" id="OAD08197.1"/>
    </source>
</evidence>
<proteinExistence type="predicted"/>
<dbReference type="VEuPathDB" id="FungiDB:MUCCIDRAFT_71696"/>
<organism evidence="2 3">
    <name type="scientific">Mucor lusitanicus CBS 277.49</name>
    <dbReference type="NCBI Taxonomy" id="747725"/>
    <lineage>
        <taxon>Eukaryota</taxon>
        <taxon>Fungi</taxon>
        <taxon>Fungi incertae sedis</taxon>
        <taxon>Mucoromycota</taxon>
        <taxon>Mucoromycotina</taxon>
        <taxon>Mucoromycetes</taxon>
        <taxon>Mucorales</taxon>
        <taxon>Mucorineae</taxon>
        <taxon>Mucoraceae</taxon>
        <taxon>Mucor</taxon>
    </lineage>
</organism>
<dbReference type="EMBL" id="AMYB01000001">
    <property type="protein sequence ID" value="OAD08197.1"/>
    <property type="molecule type" value="Genomic_DNA"/>
</dbReference>
<feature type="compositionally biased region" description="Low complexity" evidence="1">
    <location>
        <begin position="66"/>
        <end position="79"/>
    </location>
</feature>